<reference evidence="2" key="1">
    <citation type="submission" date="2017-09" db="EMBL/GenBank/DDBJ databases">
        <title>Metaegenomics of thermophilic ammonia-oxidizing enrichment culture.</title>
        <authorList>
            <person name="Kato S."/>
            <person name="Suzuki K."/>
        </authorList>
    </citation>
    <scope>NUCLEOTIDE SEQUENCE [LARGE SCALE GENOMIC DNA]</scope>
</reference>
<comment type="caution">
    <text evidence="1">The sequence shown here is derived from an EMBL/GenBank/DDBJ whole genome shotgun (WGS) entry which is preliminary data.</text>
</comment>
<evidence type="ECO:0000313" key="1">
    <source>
        <dbReference type="EMBL" id="GBD10222.1"/>
    </source>
</evidence>
<evidence type="ECO:0000313" key="2">
    <source>
        <dbReference type="Proteomes" id="UP000236642"/>
    </source>
</evidence>
<protein>
    <submittedName>
        <fullName evidence="1">Uncharacterized protein</fullName>
    </submittedName>
</protein>
<organism evidence="1 2">
    <name type="scientific">Candidatus Thermoflexus japonica</name>
    <dbReference type="NCBI Taxonomy" id="2035417"/>
    <lineage>
        <taxon>Bacteria</taxon>
        <taxon>Bacillati</taxon>
        <taxon>Chloroflexota</taxon>
        <taxon>Thermoflexia</taxon>
        <taxon>Thermoflexales</taxon>
        <taxon>Thermoflexaceae</taxon>
        <taxon>Thermoflexus</taxon>
    </lineage>
</organism>
<name>A0A2H5Y9V6_9CHLR</name>
<gene>
    <name evidence="1" type="ORF">HRbin22_02489</name>
</gene>
<dbReference type="Proteomes" id="UP000236642">
    <property type="component" value="Unassembled WGS sequence"/>
</dbReference>
<accession>A0A2H5Y9V6</accession>
<sequence>MRGALPLRRLTAGILMEDERVELVEGVIREMPPISSAHTGAVNRLVEGILGGGAG</sequence>
<proteinExistence type="predicted"/>
<dbReference type="EMBL" id="BEHY01000129">
    <property type="protein sequence ID" value="GBD10222.1"/>
    <property type="molecule type" value="Genomic_DNA"/>
</dbReference>
<dbReference type="AlphaFoldDB" id="A0A2H5Y9V6"/>